<dbReference type="CDD" id="cd00114">
    <property type="entry name" value="LIGANc"/>
    <property type="match status" value="1"/>
</dbReference>
<dbReference type="InterPro" id="IPR004150">
    <property type="entry name" value="NAD_DNA_ligase_OB"/>
</dbReference>
<comment type="caution">
    <text evidence="15">Lacks conserved residue(s) required for the propagation of feature annotation.</text>
</comment>
<feature type="binding site" evidence="15">
    <location>
        <position position="113"/>
    </location>
    <ligand>
        <name>NAD(+)</name>
        <dbReference type="ChEBI" id="CHEBI:57540"/>
    </ligand>
</feature>
<dbReference type="Pfam" id="PF00533">
    <property type="entry name" value="BRCT"/>
    <property type="match status" value="1"/>
</dbReference>
<dbReference type="Pfam" id="PF12826">
    <property type="entry name" value="HHH_2"/>
    <property type="match status" value="1"/>
</dbReference>
<dbReference type="FunFam" id="2.40.50.140:FF:000012">
    <property type="entry name" value="DNA ligase"/>
    <property type="match status" value="1"/>
</dbReference>
<dbReference type="PATRIC" id="fig|796937.3.peg.1803"/>
<evidence type="ECO:0000313" key="20">
    <source>
        <dbReference type="Proteomes" id="UP000006437"/>
    </source>
</evidence>
<sequence length="676" mass="76678">MLDINTAKDRIDELKKEIEKNNKLYYEDDSPTISDYDYDMMMNELISLENKYPNLRTEDSPSVRVGGKVLEKFEQVVHEKQMMSLTNAYSLGELRDFDNRIKEYTLTPRYVVEFKIDGLSLLLKYKNGMLISAATRGDGFVGEDVTENAKTIKSIPIRLKENVDINVRGEVFIPKDIFYKLNEIQIENEERPFANPRNMAAGSLRQLNSKIAAKRQLDIFIFNIESENIDIHSHFKALDYVKDLGMKISPEKKLCNNIDEVIAEIEKWSEKRFELPFEIDGMVVKLDDIDLREEVGNTSKAPKWAIAYKFPPERVKTKVKDIIVQVGRTGVITPTAILEPVKISGSIVSRATLHNEDYIIQKDIRIGDYAYIQKAGEIIPEVYEVDVQSRTGEEKQFSMPHICPECGAKTVRFEGEASWKCTNISCPAQIKRRIIHFVSKGAMDIDGFGEKLVVQFYDEGLIKDISDIYSLKPEVLKMLPRLGEKSVNNLMMSIEESKNTPLEKFIFALGIKFIGANAGKVLAKNFANIKEIMDTNVERLTSIDEIGDKMAQSLVEFFEIDENRALIEKLMSYGINPQSDINIDTKTAIFSSLKIVATGTLIKFKRDDIQKTVEENGGKLSSSVSKNTNFVVAGENAGSKLEKANSLGVKVITEEQFEKILTLKNVQEVLDFIKNV</sequence>
<comment type="cofactor">
    <cofactor evidence="15">
        <name>Mg(2+)</name>
        <dbReference type="ChEBI" id="CHEBI:18420"/>
    </cofactor>
    <cofactor evidence="15">
        <name>Mn(2+)</name>
        <dbReference type="ChEBI" id="CHEBI:29035"/>
    </cofactor>
</comment>
<comment type="caution">
    <text evidence="19">The sequence shown here is derived from an EMBL/GenBank/DDBJ whole genome shotgun (WGS) entry which is preliminary data.</text>
</comment>
<keyword evidence="4 15" id="KW-0436">Ligase</keyword>
<evidence type="ECO:0000256" key="3">
    <source>
        <dbReference type="ARBA" id="ARBA00013308"/>
    </source>
</evidence>
<keyword evidence="5 15" id="KW-0235">DNA replication</keyword>
<evidence type="ECO:0000256" key="17">
    <source>
        <dbReference type="SAM" id="Coils"/>
    </source>
</evidence>
<dbReference type="Pfam" id="PF03119">
    <property type="entry name" value="DNA_ligase_ZBD"/>
    <property type="match status" value="1"/>
</dbReference>
<dbReference type="InterPro" id="IPR036420">
    <property type="entry name" value="BRCT_dom_sf"/>
</dbReference>
<dbReference type="GO" id="GO:0046872">
    <property type="term" value="F:metal ion binding"/>
    <property type="evidence" value="ECO:0007669"/>
    <property type="project" value="UniProtKB-KW"/>
</dbReference>
<dbReference type="FunFam" id="3.30.470.30:FF:000001">
    <property type="entry name" value="DNA ligase"/>
    <property type="match status" value="1"/>
</dbReference>
<evidence type="ECO:0000256" key="13">
    <source>
        <dbReference type="ARBA" id="ARBA00034005"/>
    </source>
</evidence>
<evidence type="ECO:0000256" key="7">
    <source>
        <dbReference type="ARBA" id="ARBA00022763"/>
    </source>
</evidence>
<dbReference type="InterPro" id="IPR013839">
    <property type="entry name" value="DNAligase_adenylation"/>
</dbReference>
<dbReference type="InterPro" id="IPR001679">
    <property type="entry name" value="DNA_ligase"/>
</dbReference>
<dbReference type="NCBIfam" id="TIGR00575">
    <property type="entry name" value="dnlj"/>
    <property type="match status" value="1"/>
</dbReference>
<dbReference type="PIRSF" id="PIRSF001604">
    <property type="entry name" value="LigA"/>
    <property type="match status" value="1"/>
</dbReference>
<evidence type="ECO:0000256" key="12">
    <source>
        <dbReference type="ARBA" id="ARBA00023211"/>
    </source>
</evidence>
<accession>G9X2G2</accession>
<dbReference type="SMART" id="SM00532">
    <property type="entry name" value="LIGANc"/>
    <property type="match status" value="1"/>
</dbReference>
<evidence type="ECO:0000256" key="10">
    <source>
        <dbReference type="ARBA" id="ARBA00023027"/>
    </source>
</evidence>
<comment type="similarity">
    <text evidence="14 15">Belongs to the NAD-dependent DNA ligase family. LigA subfamily.</text>
</comment>
<keyword evidence="12 15" id="KW-0464">Manganese</keyword>
<dbReference type="HOGENOM" id="CLU_007764_2_1_9"/>
<dbReference type="FunFam" id="1.10.150.20:FF:000007">
    <property type="entry name" value="DNA ligase"/>
    <property type="match status" value="1"/>
</dbReference>
<dbReference type="HAMAP" id="MF_01588">
    <property type="entry name" value="DNA_ligase_A"/>
    <property type="match status" value="1"/>
</dbReference>
<dbReference type="InterPro" id="IPR010994">
    <property type="entry name" value="RuvA_2-like"/>
</dbReference>
<evidence type="ECO:0000256" key="1">
    <source>
        <dbReference type="ARBA" id="ARBA00004067"/>
    </source>
</evidence>
<dbReference type="PANTHER" id="PTHR23389:SF9">
    <property type="entry name" value="DNA LIGASE"/>
    <property type="match status" value="1"/>
</dbReference>
<feature type="binding site" evidence="15">
    <location>
        <position position="406"/>
    </location>
    <ligand>
        <name>Zn(2+)</name>
        <dbReference type="ChEBI" id="CHEBI:29105"/>
    </ligand>
</feature>
<dbReference type="Gene3D" id="3.30.470.30">
    <property type="entry name" value="DNA ligase/mRNA capping enzyme"/>
    <property type="match status" value="1"/>
</dbReference>
<dbReference type="InterPro" id="IPR018239">
    <property type="entry name" value="DNA_ligase_AS"/>
</dbReference>
<feature type="coiled-coil region" evidence="17">
    <location>
        <begin position="4"/>
        <end position="58"/>
    </location>
</feature>
<dbReference type="Gene3D" id="1.10.287.610">
    <property type="entry name" value="Helix hairpin bin"/>
    <property type="match status" value="1"/>
</dbReference>
<dbReference type="EC" id="6.5.1.2" evidence="2 15"/>
<keyword evidence="10 15" id="KW-0520">NAD</keyword>
<dbReference type="PANTHER" id="PTHR23389">
    <property type="entry name" value="CHROMOSOME TRANSMISSION FIDELITY FACTOR 18"/>
    <property type="match status" value="1"/>
</dbReference>
<dbReference type="Proteomes" id="UP000006437">
    <property type="component" value="Unassembled WGS sequence"/>
</dbReference>
<organism evidence="19 20">
    <name type="scientific">Peptoanaerobacter stomatis</name>
    <dbReference type="NCBI Taxonomy" id="796937"/>
    <lineage>
        <taxon>Bacteria</taxon>
        <taxon>Bacillati</taxon>
        <taxon>Bacillota</taxon>
        <taxon>Clostridia</taxon>
        <taxon>Peptostreptococcales</taxon>
        <taxon>Filifactoraceae</taxon>
        <taxon>Peptoanaerobacter</taxon>
    </lineage>
</organism>
<evidence type="ECO:0000256" key="14">
    <source>
        <dbReference type="ARBA" id="ARBA00060881"/>
    </source>
</evidence>
<feature type="binding site" evidence="15">
    <location>
        <begin position="35"/>
        <end position="39"/>
    </location>
    <ligand>
        <name>NAD(+)</name>
        <dbReference type="ChEBI" id="CHEBI:57540"/>
    </ligand>
</feature>
<dbReference type="InterPro" id="IPR033136">
    <property type="entry name" value="DNA_ligase_CS"/>
</dbReference>
<reference evidence="19 20" key="1">
    <citation type="submission" date="2011-08" db="EMBL/GenBank/DDBJ databases">
        <title>The Genome Sequence of Eubacteriaceae bacterium ACC19a.</title>
        <authorList>
            <consortium name="The Broad Institute Genome Sequencing Platform"/>
            <person name="Earl A."/>
            <person name="Ward D."/>
            <person name="Feldgarden M."/>
            <person name="Gevers D."/>
            <person name="Sizova M."/>
            <person name="Hazen A."/>
            <person name="Epstein S."/>
            <person name="Young S.K."/>
            <person name="Zeng Q."/>
            <person name="Gargeya S."/>
            <person name="Fitzgerald M."/>
            <person name="Haas B."/>
            <person name="Abouelleil A."/>
            <person name="Alvarado L."/>
            <person name="Arachchi H.M."/>
            <person name="Berlin A."/>
            <person name="Brown A."/>
            <person name="Chapman S.B."/>
            <person name="Chen Z."/>
            <person name="Dunbar C."/>
            <person name="Freedman E."/>
            <person name="Gearin G."/>
            <person name="Gellesch M."/>
            <person name="Goldberg J."/>
            <person name="Griggs A."/>
            <person name="Gujja S."/>
            <person name="Heiman D."/>
            <person name="Howarth C."/>
            <person name="Larson L."/>
            <person name="Lui A."/>
            <person name="MacDonald P.J.P."/>
            <person name="Montmayeur A."/>
            <person name="Murphy C."/>
            <person name="Neiman D."/>
            <person name="Pearson M."/>
            <person name="Priest M."/>
            <person name="Roberts A."/>
            <person name="Saif S."/>
            <person name="Shea T."/>
            <person name="Shenoy N."/>
            <person name="Sisk P."/>
            <person name="Stolte C."/>
            <person name="Sykes S."/>
            <person name="Wortman J."/>
            <person name="Nusbaum C."/>
            <person name="Birren B."/>
        </authorList>
    </citation>
    <scope>NUCLEOTIDE SEQUENCE [LARGE SCALE GENOMIC DNA]</scope>
    <source>
        <strain evidence="19 20">ACC19a</strain>
    </source>
</reference>
<dbReference type="Gene3D" id="6.20.10.30">
    <property type="match status" value="1"/>
</dbReference>
<evidence type="ECO:0000259" key="18">
    <source>
        <dbReference type="PROSITE" id="PS50172"/>
    </source>
</evidence>
<evidence type="ECO:0000256" key="4">
    <source>
        <dbReference type="ARBA" id="ARBA00022598"/>
    </source>
</evidence>
<dbReference type="Gene3D" id="2.40.50.140">
    <property type="entry name" value="Nucleic acid-binding proteins"/>
    <property type="match status" value="1"/>
</dbReference>
<feature type="binding site" evidence="15">
    <location>
        <position position="403"/>
    </location>
    <ligand>
        <name>Zn(2+)</name>
        <dbReference type="ChEBI" id="CHEBI:29105"/>
    </ligand>
</feature>
<name>G9X2G2_9FIRM</name>
<dbReference type="GO" id="GO:0003677">
    <property type="term" value="F:DNA binding"/>
    <property type="evidence" value="ECO:0007669"/>
    <property type="project" value="InterPro"/>
</dbReference>
<proteinExistence type="inferred from homology"/>
<dbReference type="GO" id="GO:0006281">
    <property type="term" value="P:DNA repair"/>
    <property type="evidence" value="ECO:0007669"/>
    <property type="project" value="UniProtKB-KW"/>
</dbReference>
<evidence type="ECO:0000256" key="5">
    <source>
        <dbReference type="ARBA" id="ARBA00022705"/>
    </source>
</evidence>
<keyword evidence="11 15" id="KW-0234">DNA repair</keyword>
<dbReference type="Pfam" id="PF14520">
    <property type="entry name" value="HHH_5"/>
    <property type="match status" value="1"/>
</dbReference>
<dbReference type="SUPFAM" id="SSF52113">
    <property type="entry name" value="BRCT domain"/>
    <property type="match status" value="1"/>
</dbReference>
<evidence type="ECO:0000256" key="15">
    <source>
        <dbReference type="HAMAP-Rule" id="MF_01588"/>
    </source>
</evidence>
<keyword evidence="7 15" id="KW-0227">DNA damage</keyword>
<evidence type="ECO:0000256" key="9">
    <source>
        <dbReference type="ARBA" id="ARBA00022842"/>
    </source>
</evidence>
<dbReference type="SUPFAM" id="SSF56091">
    <property type="entry name" value="DNA ligase/mRNA capping enzyme, catalytic domain"/>
    <property type="match status" value="1"/>
</dbReference>
<dbReference type="SUPFAM" id="SSF47781">
    <property type="entry name" value="RuvA domain 2-like"/>
    <property type="match status" value="1"/>
</dbReference>
<evidence type="ECO:0000256" key="8">
    <source>
        <dbReference type="ARBA" id="ARBA00022833"/>
    </source>
</evidence>
<dbReference type="GO" id="GO:0006260">
    <property type="term" value="P:DNA replication"/>
    <property type="evidence" value="ECO:0007669"/>
    <property type="project" value="UniProtKB-KW"/>
</dbReference>
<evidence type="ECO:0000313" key="19">
    <source>
        <dbReference type="EMBL" id="EHL11032.1"/>
    </source>
</evidence>
<feature type="binding site" evidence="15">
    <location>
        <begin position="84"/>
        <end position="85"/>
    </location>
    <ligand>
        <name>NAD(+)</name>
        <dbReference type="ChEBI" id="CHEBI:57540"/>
    </ligand>
</feature>
<keyword evidence="6 15" id="KW-0479">Metal-binding</keyword>
<feature type="binding site" evidence="15">
    <location>
        <position position="136"/>
    </location>
    <ligand>
        <name>NAD(+)</name>
        <dbReference type="ChEBI" id="CHEBI:57540"/>
    </ligand>
</feature>
<feature type="binding site" evidence="15">
    <location>
        <position position="309"/>
    </location>
    <ligand>
        <name>NAD(+)</name>
        <dbReference type="ChEBI" id="CHEBI:57540"/>
    </ligand>
</feature>
<keyword evidence="8 15" id="KW-0862">Zinc</keyword>
<dbReference type="NCBIfam" id="NF005932">
    <property type="entry name" value="PRK07956.1"/>
    <property type="match status" value="1"/>
</dbReference>
<dbReference type="SMART" id="SM00278">
    <property type="entry name" value="HhH1"/>
    <property type="match status" value="3"/>
</dbReference>
<dbReference type="CDD" id="cd17748">
    <property type="entry name" value="BRCT_DNA_ligase_like"/>
    <property type="match status" value="1"/>
</dbReference>
<dbReference type="InterPro" id="IPR013840">
    <property type="entry name" value="DNAligase_N"/>
</dbReference>
<protein>
    <recommendedName>
        <fullName evidence="3 15">DNA ligase</fullName>
        <ecNumber evidence="2 15">6.5.1.2</ecNumber>
    </recommendedName>
    <alternativeName>
        <fullName evidence="15">Polydeoxyribonucleotide synthase [NAD(+)]</fullName>
    </alternativeName>
</protein>
<dbReference type="AlphaFoldDB" id="G9X2G2"/>
<dbReference type="Pfam" id="PF01653">
    <property type="entry name" value="DNA_ligase_aden"/>
    <property type="match status" value="1"/>
</dbReference>
<dbReference type="EMBL" id="AFZE01000056">
    <property type="protein sequence ID" value="EHL11032.1"/>
    <property type="molecule type" value="Genomic_DNA"/>
</dbReference>
<evidence type="ECO:0000256" key="16">
    <source>
        <dbReference type="RuleBase" id="RU000618"/>
    </source>
</evidence>
<comment type="function">
    <text evidence="1 15">DNA ligase that catalyzes the formation of phosphodiester linkages between 5'-phosphoryl and 3'-hydroxyl groups in double-stranded DNA using NAD as a coenzyme and as the energy source for the reaction. It is essential for DNA replication and repair of damaged DNA.</text>
</comment>
<dbReference type="Pfam" id="PF03120">
    <property type="entry name" value="OB_DNA_ligase"/>
    <property type="match status" value="1"/>
</dbReference>
<dbReference type="SUPFAM" id="SSF50249">
    <property type="entry name" value="Nucleic acid-binding proteins"/>
    <property type="match status" value="1"/>
</dbReference>
<dbReference type="PROSITE" id="PS50172">
    <property type="entry name" value="BRCT"/>
    <property type="match status" value="1"/>
</dbReference>
<dbReference type="SMART" id="SM00292">
    <property type="entry name" value="BRCT"/>
    <property type="match status" value="1"/>
</dbReference>
<feature type="binding site" evidence="15">
    <location>
        <position position="426"/>
    </location>
    <ligand>
        <name>Zn(2+)</name>
        <dbReference type="ChEBI" id="CHEBI:29105"/>
    </ligand>
</feature>
<feature type="active site" description="N6-AMP-lysine intermediate" evidence="15">
    <location>
        <position position="115"/>
    </location>
</feature>
<comment type="catalytic activity">
    <reaction evidence="13 15 16">
        <text>NAD(+) + (deoxyribonucleotide)n-3'-hydroxyl + 5'-phospho-(deoxyribonucleotide)m = (deoxyribonucleotide)n+m + AMP + beta-nicotinamide D-nucleotide.</text>
        <dbReference type="EC" id="6.5.1.2"/>
    </reaction>
</comment>
<evidence type="ECO:0000256" key="6">
    <source>
        <dbReference type="ARBA" id="ARBA00022723"/>
    </source>
</evidence>
<evidence type="ECO:0000256" key="11">
    <source>
        <dbReference type="ARBA" id="ARBA00023204"/>
    </source>
</evidence>
<feature type="binding site" evidence="15">
    <location>
        <position position="170"/>
    </location>
    <ligand>
        <name>NAD(+)</name>
        <dbReference type="ChEBI" id="CHEBI:57540"/>
    </ligand>
</feature>
<feature type="binding site" evidence="15">
    <location>
        <position position="285"/>
    </location>
    <ligand>
        <name>NAD(+)</name>
        <dbReference type="ChEBI" id="CHEBI:57540"/>
    </ligand>
</feature>
<dbReference type="InterPro" id="IPR001357">
    <property type="entry name" value="BRCT_dom"/>
</dbReference>
<dbReference type="Gene3D" id="1.10.150.20">
    <property type="entry name" value="5' to 3' exonuclease, C-terminal subdomain"/>
    <property type="match status" value="2"/>
</dbReference>
<keyword evidence="17" id="KW-0175">Coiled coil</keyword>
<dbReference type="GO" id="GO:0003911">
    <property type="term" value="F:DNA ligase (NAD+) activity"/>
    <property type="evidence" value="ECO:0007669"/>
    <property type="project" value="UniProtKB-UniRule"/>
</dbReference>
<dbReference type="Gene3D" id="3.40.50.10190">
    <property type="entry name" value="BRCT domain"/>
    <property type="match status" value="1"/>
</dbReference>
<gene>
    <name evidence="15" type="primary">ligA</name>
    <name evidence="19" type="ORF">HMPREF9629_00569</name>
</gene>
<dbReference type="InterPro" id="IPR041663">
    <property type="entry name" value="DisA/LigA_HHH"/>
</dbReference>
<keyword evidence="9 15" id="KW-0460">Magnesium</keyword>
<dbReference type="GO" id="GO:0005829">
    <property type="term" value="C:cytosol"/>
    <property type="evidence" value="ECO:0007669"/>
    <property type="project" value="TreeGrafter"/>
</dbReference>
<dbReference type="InterPro" id="IPR012340">
    <property type="entry name" value="NA-bd_OB-fold"/>
</dbReference>
<dbReference type="PROSITE" id="PS01056">
    <property type="entry name" value="DNA_LIGASE_N2"/>
    <property type="match status" value="1"/>
</dbReference>
<dbReference type="InterPro" id="IPR003583">
    <property type="entry name" value="Hlx-hairpin-Hlx_DNA-bd_motif"/>
</dbReference>
<dbReference type="RefSeq" id="WP_009524805.1">
    <property type="nucleotide sequence ID" value="NZ_JH414548.1"/>
</dbReference>
<dbReference type="PROSITE" id="PS01055">
    <property type="entry name" value="DNA_LIGASE_N1"/>
    <property type="match status" value="1"/>
</dbReference>
<feature type="domain" description="BRCT" evidence="18">
    <location>
        <begin position="585"/>
        <end position="674"/>
    </location>
</feature>
<evidence type="ECO:0000256" key="2">
    <source>
        <dbReference type="ARBA" id="ARBA00012722"/>
    </source>
</evidence>
<dbReference type="InterPro" id="IPR004149">
    <property type="entry name" value="Znf_DNAligase_C4"/>
</dbReference>